<gene>
    <name evidence="5" type="ORF">PLXY2_LOCUS7512</name>
</gene>
<feature type="domain" description="F5/8 type C" evidence="3">
    <location>
        <begin position="921"/>
        <end position="1030"/>
    </location>
</feature>
<dbReference type="SUPFAM" id="SSF51011">
    <property type="entry name" value="Glycosyl hydrolase domain"/>
    <property type="match status" value="1"/>
</dbReference>
<dbReference type="PANTHER" id="PTHR22762:SF166">
    <property type="entry name" value="ALPHA-GLUCOSIDASE"/>
    <property type="match status" value="1"/>
</dbReference>
<dbReference type="Pfam" id="PF01055">
    <property type="entry name" value="Glyco_hydro_31_2nd"/>
    <property type="match status" value="1"/>
</dbReference>
<dbReference type="InterPro" id="IPR036116">
    <property type="entry name" value="FN3_sf"/>
</dbReference>
<dbReference type="Gene3D" id="2.60.40.10">
    <property type="entry name" value="Immunoglobulins"/>
    <property type="match status" value="1"/>
</dbReference>
<evidence type="ECO:0000256" key="2">
    <source>
        <dbReference type="RuleBase" id="RU361185"/>
    </source>
</evidence>
<dbReference type="Proteomes" id="UP000653454">
    <property type="component" value="Unassembled WGS sequence"/>
</dbReference>
<evidence type="ECO:0000313" key="5">
    <source>
        <dbReference type="EMBL" id="CAG9122196.1"/>
    </source>
</evidence>
<proteinExistence type="inferred from homology"/>
<name>A0A8S4F479_PLUXY</name>
<dbReference type="InterPro" id="IPR048395">
    <property type="entry name" value="Glyco_hydro_31_C"/>
</dbReference>
<dbReference type="SUPFAM" id="SSF49785">
    <property type="entry name" value="Galactose-binding domain-like"/>
    <property type="match status" value="1"/>
</dbReference>
<evidence type="ECO:0000259" key="3">
    <source>
        <dbReference type="PROSITE" id="PS50022"/>
    </source>
</evidence>
<accession>A0A8S4F479</accession>
<dbReference type="InterPro" id="IPR000421">
    <property type="entry name" value="FA58C"/>
</dbReference>
<evidence type="ECO:0000313" key="6">
    <source>
        <dbReference type="Proteomes" id="UP000653454"/>
    </source>
</evidence>
<dbReference type="InterPro" id="IPR003961">
    <property type="entry name" value="FN3_dom"/>
</dbReference>
<keyword evidence="2" id="KW-0378">Hydrolase</keyword>
<dbReference type="PROSITE" id="PS50022">
    <property type="entry name" value="FA58C_3"/>
    <property type="match status" value="1"/>
</dbReference>
<dbReference type="PROSITE" id="PS50853">
    <property type="entry name" value="FN3"/>
    <property type="match status" value="1"/>
</dbReference>
<dbReference type="SUPFAM" id="SSF49265">
    <property type="entry name" value="Fibronectin type III"/>
    <property type="match status" value="1"/>
</dbReference>
<dbReference type="InterPro" id="IPR013783">
    <property type="entry name" value="Ig-like_fold"/>
</dbReference>
<protein>
    <submittedName>
        <fullName evidence="5">(diamondback moth) hypothetical protein</fullName>
    </submittedName>
</protein>
<dbReference type="Gene3D" id="2.60.40.1180">
    <property type="entry name" value="Golgi alpha-mannosidase II"/>
    <property type="match status" value="2"/>
</dbReference>
<dbReference type="GO" id="GO:0005975">
    <property type="term" value="P:carbohydrate metabolic process"/>
    <property type="evidence" value="ECO:0007669"/>
    <property type="project" value="InterPro"/>
</dbReference>
<dbReference type="GO" id="GO:0030246">
    <property type="term" value="F:carbohydrate binding"/>
    <property type="evidence" value="ECO:0007669"/>
    <property type="project" value="InterPro"/>
</dbReference>
<dbReference type="InterPro" id="IPR013780">
    <property type="entry name" value="Glyco_hydro_b"/>
</dbReference>
<keyword evidence="6" id="KW-1185">Reference proteome</keyword>
<dbReference type="Gene3D" id="3.20.20.80">
    <property type="entry name" value="Glycosidases"/>
    <property type="match status" value="1"/>
</dbReference>
<dbReference type="Pfam" id="PF13802">
    <property type="entry name" value="Gal_mutarotas_2"/>
    <property type="match status" value="1"/>
</dbReference>
<dbReference type="Gene3D" id="2.60.40.1760">
    <property type="entry name" value="glycosyl hydrolase (family 31)"/>
    <property type="match status" value="1"/>
</dbReference>
<evidence type="ECO:0000256" key="1">
    <source>
        <dbReference type="ARBA" id="ARBA00007806"/>
    </source>
</evidence>
<dbReference type="PANTHER" id="PTHR22762">
    <property type="entry name" value="ALPHA-GLUCOSIDASE"/>
    <property type="match status" value="1"/>
</dbReference>
<dbReference type="InterPro" id="IPR025887">
    <property type="entry name" value="Glyco_hydro_31_N_dom"/>
</dbReference>
<dbReference type="Gene3D" id="2.60.120.260">
    <property type="entry name" value="Galactose-binding domain-like"/>
    <property type="match status" value="1"/>
</dbReference>
<dbReference type="InterPro" id="IPR033403">
    <property type="entry name" value="DUF5110"/>
</dbReference>
<dbReference type="CDD" id="cd14752">
    <property type="entry name" value="GH31_N"/>
    <property type="match status" value="1"/>
</dbReference>
<keyword evidence="2" id="KW-0326">Glycosidase</keyword>
<feature type="domain" description="Fibronectin type-III" evidence="4">
    <location>
        <begin position="850"/>
        <end position="932"/>
    </location>
</feature>
<dbReference type="EMBL" id="CAJHNJ030000026">
    <property type="protein sequence ID" value="CAG9122196.1"/>
    <property type="molecule type" value="Genomic_DNA"/>
</dbReference>
<dbReference type="SMART" id="SM00060">
    <property type="entry name" value="FN3"/>
    <property type="match status" value="1"/>
</dbReference>
<dbReference type="CDD" id="cd00063">
    <property type="entry name" value="FN3"/>
    <property type="match status" value="1"/>
</dbReference>
<comment type="similarity">
    <text evidence="1 2">Belongs to the glycosyl hydrolase 31 family.</text>
</comment>
<dbReference type="SUPFAM" id="SSF74650">
    <property type="entry name" value="Galactose mutarotase-like"/>
    <property type="match status" value="1"/>
</dbReference>
<comment type="caution">
    <text evidence="5">The sequence shown here is derived from an EMBL/GenBank/DDBJ whole genome shotgun (WGS) entry which is preliminary data.</text>
</comment>
<dbReference type="AlphaFoldDB" id="A0A8S4F479"/>
<dbReference type="Pfam" id="PF21365">
    <property type="entry name" value="Glyco_hydro_31_3rd"/>
    <property type="match status" value="1"/>
</dbReference>
<sequence length="1078" mass="122549">MALRTNELKHILKGVQKISKEVDHYFIIYSSGEKAKINILNSHVFKYYMSQNGEFLEYPEPLDPSHEAKIIKKTLSEYDPVIFERSTLKDSEEEYIISTDKIEIRIYKCNATITVKDKRTNKLVIQETKAICYENGVATQTLLQSHDEYYFGGGMQNGRFSHKGEVIKIVNTNNWTDGGVASPCPFMWSSYGYGILRNTWQIGIYDFREKESCQLMHKDESLDAYFFVNSQPKDILNDYYELTGWPLLMPEYAFYEAHLNAFNRDYWVKVKKNEPRAILFEDGKYYKCYQPQDLGGRKGVLESLNGEKKNYQFSARAMIDRYKRHDMPLGWFVPNDGYGSGYGQTDSLQGDIDNLKSFAEYARGQGVEVGLWTESNLHPVDPDNPVKGDRDLDKEVGEAGVVALKADVAWIGSGYSFGLSAIENAAETFSKVTKHAVRPMVIMVDGWAGTQRCAGIWSGDQSGGEWEYIRFHIPTYIGTGLSGQPVVGSDMDGIYAGKCKTVNVRDYQWKTFTPLQLNMDGWGDIQKTPFSFDVEATNINRAYLKLKTMFMPYNYSVAHESIRGLPMLRAMFLEYPEENPAYTKDSQYQFMWGPRMLVAPVYNGDEDINGESIRSGIYLPDDTQIWIDFLTGEKYRGGRVLNEITVPLWKLPVFIKDGAILPMTLPHNNPYEMKRDQRIFQIYPNGETVFNVCEDDGISTEYLDGAVAVTNVSVKGPPSNLAGDLLITIDKTEGCHKKHVTTKATELRIMASNIGNIKVALNGEDIKMVSANTKAEYDENVDVYYLDEAFMVNPYLTAELTNKNLSQKFLCIKIRSVDVTKTTMQIKVNDFSNIGEVFASNTVLNENIEIPKNLAVVYATSTSVMLTWEAVENVVFYEIERDGVIFSHIKQHIGTLFDGFKGETDHCFRIRSLTDQGVSEWSSYVIGTTSEDPLSYTIQDIKVTCNLPCQSGESIEKLTDGDCKTLWHTDWGEQGKFNPNKNESIILNFDLNSVYAIEKVEYHPRDNAGNGNFEEIEYRTSENGTEWSELSGVVEWTCDASVKTIVLCGRRFRYMELRVLKSVGNFGSGKQMYFFRSK</sequence>
<dbReference type="InterPro" id="IPR017853">
    <property type="entry name" value="GH"/>
</dbReference>
<dbReference type="Pfam" id="PF17137">
    <property type="entry name" value="DUF5110"/>
    <property type="match status" value="1"/>
</dbReference>
<organism evidence="5 6">
    <name type="scientific">Plutella xylostella</name>
    <name type="common">Diamondback moth</name>
    <name type="synonym">Plutella maculipennis</name>
    <dbReference type="NCBI Taxonomy" id="51655"/>
    <lineage>
        <taxon>Eukaryota</taxon>
        <taxon>Metazoa</taxon>
        <taxon>Ecdysozoa</taxon>
        <taxon>Arthropoda</taxon>
        <taxon>Hexapoda</taxon>
        <taxon>Insecta</taxon>
        <taxon>Pterygota</taxon>
        <taxon>Neoptera</taxon>
        <taxon>Endopterygota</taxon>
        <taxon>Lepidoptera</taxon>
        <taxon>Glossata</taxon>
        <taxon>Ditrysia</taxon>
        <taxon>Yponomeutoidea</taxon>
        <taxon>Plutellidae</taxon>
        <taxon>Plutella</taxon>
    </lineage>
</organism>
<dbReference type="GO" id="GO:0090599">
    <property type="term" value="F:alpha-glucosidase activity"/>
    <property type="evidence" value="ECO:0007669"/>
    <property type="project" value="UniProtKB-ARBA"/>
</dbReference>
<dbReference type="InterPro" id="IPR008979">
    <property type="entry name" value="Galactose-bd-like_sf"/>
</dbReference>
<evidence type="ECO:0000259" key="4">
    <source>
        <dbReference type="PROSITE" id="PS50853"/>
    </source>
</evidence>
<dbReference type="Pfam" id="PF00754">
    <property type="entry name" value="F5_F8_type_C"/>
    <property type="match status" value="1"/>
</dbReference>
<dbReference type="SUPFAM" id="SSF51445">
    <property type="entry name" value="(Trans)glycosidases"/>
    <property type="match status" value="1"/>
</dbReference>
<dbReference type="InterPro" id="IPR000322">
    <property type="entry name" value="Glyco_hydro_31_TIM"/>
</dbReference>
<dbReference type="InterPro" id="IPR011013">
    <property type="entry name" value="Gal_mutarotase_sf_dom"/>
</dbReference>
<reference evidence="5" key="1">
    <citation type="submission" date="2020-11" db="EMBL/GenBank/DDBJ databases">
        <authorList>
            <person name="Whiteford S."/>
        </authorList>
    </citation>
    <scope>NUCLEOTIDE SEQUENCE</scope>
</reference>